<name>A0A9N9UGJ3_9HYPO</name>
<comment type="caution">
    <text evidence="2">The sequence shown here is derived from an EMBL/GenBank/DDBJ whole genome shotgun (WGS) entry which is preliminary data.</text>
</comment>
<dbReference type="Proteomes" id="UP000754883">
    <property type="component" value="Unassembled WGS sequence"/>
</dbReference>
<sequence>MSHRLSRRHSTSFEDQLLELVDDLDDDQVYELLQDLNNTVESNVAVSHGIDLFEHAKHKPINPPAPPPARQTSVRRSAFGLPKLFRSASKRISSAQAPNPRLKTGAPSARRHYRKISRPTLSSYGSVPDLNGALLSAYLARNPAQSDHNTSSPILETPSPDSATARLDTQDPGMDLLAPFVFGGSSREGEKIGSISEVLGF</sequence>
<dbReference type="EMBL" id="CABFNO020001443">
    <property type="protein sequence ID" value="CAG9988026.1"/>
    <property type="molecule type" value="Genomic_DNA"/>
</dbReference>
<accession>A0A9N9UGJ3</accession>
<organism evidence="2 3">
    <name type="scientific">Clonostachys byssicola</name>
    <dbReference type="NCBI Taxonomy" id="160290"/>
    <lineage>
        <taxon>Eukaryota</taxon>
        <taxon>Fungi</taxon>
        <taxon>Dikarya</taxon>
        <taxon>Ascomycota</taxon>
        <taxon>Pezizomycotina</taxon>
        <taxon>Sordariomycetes</taxon>
        <taxon>Hypocreomycetidae</taxon>
        <taxon>Hypocreales</taxon>
        <taxon>Bionectriaceae</taxon>
        <taxon>Clonostachys</taxon>
    </lineage>
</organism>
<reference evidence="2 3" key="2">
    <citation type="submission" date="2021-10" db="EMBL/GenBank/DDBJ databases">
        <authorList>
            <person name="Piombo E."/>
        </authorList>
    </citation>
    <scope>NUCLEOTIDE SEQUENCE [LARGE SCALE GENOMIC DNA]</scope>
</reference>
<feature type="region of interest" description="Disordered" evidence="1">
    <location>
        <begin position="144"/>
        <end position="171"/>
    </location>
</feature>
<proteinExistence type="predicted"/>
<evidence type="ECO:0000256" key="1">
    <source>
        <dbReference type="SAM" id="MobiDB-lite"/>
    </source>
</evidence>
<reference evidence="3" key="1">
    <citation type="submission" date="2019-06" db="EMBL/GenBank/DDBJ databases">
        <authorList>
            <person name="Broberg M."/>
        </authorList>
    </citation>
    <scope>NUCLEOTIDE SEQUENCE [LARGE SCALE GENOMIC DNA]</scope>
</reference>
<feature type="compositionally biased region" description="Polar residues" evidence="1">
    <location>
        <begin position="144"/>
        <end position="162"/>
    </location>
</feature>
<keyword evidence="3" id="KW-1185">Reference proteome</keyword>
<protein>
    <submittedName>
        <fullName evidence="2">Uncharacterized protein</fullName>
    </submittedName>
</protein>
<feature type="region of interest" description="Disordered" evidence="1">
    <location>
        <begin position="90"/>
        <end position="121"/>
    </location>
</feature>
<dbReference type="AlphaFoldDB" id="A0A9N9UGJ3"/>
<evidence type="ECO:0000313" key="2">
    <source>
        <dbReference type="EMBL" id="CAG9988026.1"/>
    </source>
</evidence>
<evidence type="ECO:0000313" key="3">
    <source>
        <dbReference type="Proteomes" id="UP000754883"/>
    </source>
</evidence>
<dbReference type="OrthoDB" id="4588567at2759"/>
<gene>
    <name evidence="2" type="ORF">CBYS24578_00010668</name>
</gene>